<organism evidence="1">
    <name type="scientific">Ackermannviridae sp</name>
    <dbReference type="NCBI Taxonomy" id="2831612"/>
    <lineage>
        <taxon>Viruses</taxon>
        <taxon>Duplodnaviria</taxon>
        <taxon>Heunggongvirae</taxon>
        <taxon>Uroviricota</taxon>
        <taxon>Caudoviricetes</taxon>
        <taxon>Pantevenvirales</taxon>
        <taxon>Ackermannviridae</taxon>
    </lineage>
</organism>
<sequence length="31" mass="3704">MFYPLLYPCSKEPIASTLLLMKWRTDDDKPM</sequence>
<proteinExistence type="predicted"/>
<evidence type="ECO:0000313" key="1">
    <source>
        <dbReference type="EMBL" id="DAE92813.1"/>
    </source>
</evidence>
<protein>
    <submittedName>
        <fullName evidence="1">Uncharacterized protein</fullName>
    </submittedName>
</protein>
<name>A0A8S5RTV6_9CAUD</name>
<reference evidence="1" key="1">
    <citation type="journal article" date="2021" name="Proc. Natl. Acad. Sci. U.S.A.">
        <title>A Catalog of Tens of Thousands of Viruses from Human Metagenomes Reveals Hidden Associations with Chronic Diseases.</title>
        <authorList>
            <person name="Tisza M.J."/>
            <person name="Buck C.B."/>
        </authorList>
    </citation>
    <scope>NUCLEOTIDE SEQUENCE</scope>
    <source>
        <strain evidence="1">Cttzo28</strain>
    </source>
</reference>
<accession>A0A8S5RTV6</accession>
<dbReference type="EMBL" id="BK055796">
    <property type="protein sequence ID" value="DAE92813.1"/>
    <property type="molecule type" value="Genomic_DNA"/>
</dbReference>